<dbReference type="GO" id="GO:0009432">
    <property type="term" value="P:SOS response"/>
    <property type="evidence" value="ECO:0007669"/>
    <property type="project" value="TreeGrafter"/>
</dbReference>
<dbReference type="InterPro" id="IPR036687">
    <property type="entry name" value="DinI-like_sf"/>
</dbReference>
<sequence>MLRIDIRFREEEIKKMPKGTLALLEQELLKKLGVQWAGVNVRVRKSTSQALEISGVKDDEKKRVLERIEEVWEDDSWLHV</sequence>
<dbReference type="PANTHER" id="PTHR36572:SF2">
    <property type="entry name" value="DNA DAMAGE-INDUCIBLE PROTEIN I"/>
    <property type="match status" value="1"/>
</dbReference>
<evidence type="ECO:0000313" key="1">
    <source>
        <dbReference type="EMBL" id="EBP4061196.1"/>
    </source>
</evidence>
<gene>
    <name evidence="1" type="ORF">Z599_26590</name>
</gene>
<protein>
    <submittedName>
        <fullName evidence="1">DinI family protein</fullName>
    </submittedName>
</protein>
<name>A0A5U3G6T8_SALET</name>
<dbReference type="EMBL" id="AAGLQK010000094">
    <property type="protein sequence ID" value="EBP4061196.1"/>
    <property type="molecule type" value="Genomic_DNA"/>
</dbReference>
<dbReference type="Gene3D" id="3.30.910.10">
    <property type="entry name" value="DinI-like"/>
    <property type="match status" value="1"/>
</dbReference>
<dbReference type="InterPro" id="IPR010391">
    <property type="entry name" value="DNA_damage-inducible_DinI-like"/>
</dbReference>
<organism evidence="1">
    <name type="scientific">Salmonella enterica I</name>
    <dbReference type="NCBI Taxonomy" id="59201"/>
    <lineage>
        <taxon>Bacteria</taxon>
        <taxon>Pseudomonadati</taxon>
        <taxon>Pseudomonadota</taxon>
        <taxon>Gammaproteobacteria</taxon>
        <taxon>Enterobacterales</taxon>
        <taxon>Enterobacteriaceae</taxon>
        <taxon>Salmonella</taxon>
    </lineage>
</organism>
<dbReference type="AlphaFoldDB" id="A0A5U3G6T8"/>
<dbReference type="SUPFAM" id="SSF54857">
    <property type="entry name" value="DNA damage-inducible protein DinI"/>
    <property type="match status" value="1"/>
</dbReference>
<accession>A0A5U3G6T8</accession>
<dbReference type="Pfam" id="PF06183">
    <property type="entry name" value="DinI"/>
    <property type="match status" value="1"/>
</dbReference>
<proteinExistence type="predicted"/>
<dbReference type="PANTHER" id="PTHR36572">
    <property type="entry name" value="DNA DAMAGE-INDUCIBLE PROTEIN I-RELATED"/>
    <property type="match status" value="1"/>
</dbReference>
<comment type="caution">
    <text evidence="1">The sequence shown here is derived from an EMBL/GenBank/DDBJ whole genome shotgun (WGS) entry which is preliminary data.</text>
</comment>
<reference evidence="1" key="1">
    <citation type="submission" date="2018-07" db="EMBL/GenBank/DDBJ databases">
        <authorList>
            <consortium name="GenomeTrakr network: Whole genome sequencing for foodborne pathogen traceback"/>
        </authorList>
    </citation>
    <scope>NUCLEOTIDE SEQUENCE</scope>
    <source>
        <strain evidence="1">MDH-2013-00175</strain>
    </source>
</reference>